<accession>A0ABN2JYX7</accession>
<gene>
    <name evidence="1" type="ORF">GCM10009710_25440</name>
</gene>
<dbReference type="EMBL" id="BAAAME010000004">
    <property type="protein sequence ID" value="GAA1744282.1"/>
    <property type="molecule type" value="Genomic_DNA"/>
</dbReference>
<sequence length="222" mass="23811">MTATVTSSADPRLVPAGLTQVVALGEDDFPVWLAVLLSEDGQDPPPVVLPEAEAVERIGDAWLTRARLGEVGEVAAIEVSALVAPKAPPMWFAEVPETGPPRALNLIAFTGFDVEPGSVLDLTAQMTVRGLSGEQQIGSIRWYPDTGEMDRAYVAPDWRRRTIATALMGACATYNLAIGKPMGWGDGQRTAMGEKWRNSHGFGHRAADLVNLAPPMTPPDQR</sequence>
<evidence type="ECO:0000313" key="1">
    <source>
        <dbReference type="EMBL" id="GAA1744282.1"/>
    </source>
</evidence>
<keyword evidence="2" id="KW-1185">Reference proteome</keyword>
<dbReference type="Proteomes" id="UP001501057">
    <property type="component" value="Unassembled WGS sequence"/>
</dbReference>
<dbReference type="Gene3D" id="3.40.630.30">
    <property type="match status" value="1"/>
</dbReference>
<evidence type="ECO:0008006" key="3">
    <source>
        <dbReference type="Google" id="ProtNLM"/>
    </source>
</evidence>
<dbReference type="SUPFAM" id="SSF55729">
    <property type="entry name" value="Acyl-CoA N-acyltransferases (Nat)"/>
    <property type="match status" value="1"/>
</dbReference>
<comment type="caution">
    <text evidence="1">The sequence shown here is derived from an EMBL/GenBank/DDBJ whole genome shotgun (WGS) entry which is preliminary data.</text>
</comment>
<dbReference type="RefSeq" id="WP_344202216.1">
    <property type="nucleotide sequence ID" value="NZ_BAAAME010000004.1"/>
</dbReference>
<proteinExistence type="predicted"/>
<reference evidence="1 2" key="1">
    <citation type="journal article" date="2019" name="Int. J. Syst. Evol. Microbiol.">
        <title>The Global Catalogue of Microorganisms (GCM) 10K type strain sequencing project: providing services to taxonomists for standard genome sequencing and annotation.</title>
        <authorList>
            <consortium name="The Broad Institute Genomics Platform"/>
            <consortium name="The Broad Institute Genome Sequencing Center for Infectious Disease"/>
            <person name="Wu L."/>
            <person name="Ma J."/>
        </authorList>
    </citation>
    <scope>NUCLEOTIDE SEQUENCE [LARGE SCALE GENOMIC DNA]</scope>
    <source>
        <strain evidence="1 2">JCM 13518</strain>
    </source>
</reference>
<protein>
    <recommendedName>
        <fullName evidence="3">GNAT family N-acetyltransferase</fullName>
    </recommendedName>
</protein>
<name>A0ABN2JYX7_9ACTN</name>
<evidence type="ECO:0000313" key="2">
    <source>
        <dbReference type="Proteomes" id="UP001501057"/>
    </source>
</evidence>
<organism evidence="1 2">
    <name type="scientific">Aeromicrobium alkaliterrae</name>
    <dbReference type="NCBI Taxonomy" id="302168"/>
    <lineage>
        <taxon>Bacteria</taxon>
        <taxon>Bacillati</taxon>
        <taxon>Actinomycetota</taxon>
        <taxon>Actinomycetes</taxon>
        <taxon>Propionibacteriales</taxon>
        <taxon>Nocardioidaceae</taxon>
        <taxon>Aeromicrobium</taxon>
    </lineage>
</organism>
<dbReference type="InterPro" id="IPR016181">
    <property type="entry name" value="Acyl_CoA_acyltransferase"/>
</dbReference>
<dbReference type="CDD" id="cd04301">
    <property type="entry name" value="NAT_SF"/>
    <property type="match status" value="1"/>
</dbReference>